<dbReference type="Pfam" id="PF07858">
    <property type="entry name" value="LEH"/>
    <property type="match status" value="1"/>
</dbReference>
<dbReference type="SUPFAM" id="SSF54427">
    <property type="entry name" value="NTF2-like"/>
    <property type="match status" value="1"/>
</dbReference>
<dbReference type="EMBL" id="BAAAHH010000034">
    <property type="protein sequence ID" value="GAA0964502.1"/>
    <property type="molecule type" value="Genomic_DNA"/>
</dbReference>
<organism evidence="2 3">
    <name type="scientific">Actinocorallia libanotica</name>
    <dbReference type="NCBI Taxonomy" id="46162"/>
    <lineage>
        <taxon>Bacteria</taxon>
        <taxon>Bacillati</taxon>
        <taxon>Actinomycetota</taxon>
        <taxon>Actinomycetes</taxon>
        <taxon>Streptosporangiales</taxon>
        <taxon>Thermomonosporaceae</taxon>
        <taxon>Actinocorallia</taxon>
    </lineage>
</organism>
<dbReference type="Gene3D" id="3.10.450.50">
    <property type="match status" value="1"/>
</dbReference>
<dbReference type="RefSeq" id="WP_344244886.1">
    <property type="nucleotide sequence ID" value="NZ_BAAAHH010000034.1"/>
</dbReference>
<name>A0ABN1RUU2_9ACTN</name>
<dbReference type="GO" id="GO:0016787">
    <property type="term" value="F:hydrolase activity"/>
    <property type="evidence" value="ECO:0007669"/>
    <property type="project" value="UniProtKB-KW"/>
</dbReference>
<keyword evidence="2" id="KW-0378">Hydrolase</keyword>
<evidence type="ECO:0000313" key="2">
    <source>
        <dbReference type="EMBL" id="GAA0964502.1"/>
    </source>
</evidence>
<sequence length="141" mass="15543">MADESVKVVRDFLAALEDLDLTAAGELLAPGVLYQNVPLPPARGKAATLRMLGLLLRYGTGFEARIHEISSDGDTVLTVRTDALERGRWRAEFWVCGTFRVRDGKIVLWRDYFDWTTLLWAGLRGAAGLLRSRPAGGAVRA</sequence>
<dbReference type="Proteomes" id="UP001500665">
    <property type="component" value="Unassembled WGS sequence"/>
</dbReference>
<accession>A0ABN1RUU2</accession>
<keyword evidence="3" id="KW-1185">Reference proteome</keyword>
<reference evidence="2 3" key="1">
    <citation type="journal article" date="2019" name="Int. J. Syst. Evol. Microbiol.">
        <title>The Global Catalogue of Microorganisms (GCM) 10K type strain sequencing project: providing services to taxonomists for standard genome sequencing and annotation.</title>
        <authorList>
            <consortium name="The Broad Institute Genomics Platform"/>
            <consortium name="The Broad Institute Genome Sequencing Center for Infectious Disease"/>
            <person name="Wu L."/>
            <person name="Ma J."/>
        </authorList>
    </citation>
    <scope>NUCLEOTIDE SEQUENCE [LARGE SCALE GENOMIC DNA]</scope>
    <source>
        <strain evidence="2 3">JCM 10696</strain>
    </source>
</reference>
<comment type="caution">
    <text evidence="2">The sequence shown here is derived from an EMBL/GenBank/DDBJ whole genome shotgun (WGS) entry which is preliminary data.</text>
</comment>
<evidence type="ECO:0000313" key="3">
    <source>
        <dbReference type="Proteomes" id="UP001500665"/>
    </source>
</evidence>
<feature type="domain" description="Limonene-1,2-epoxide hydrolase" evidence="1">
    <location>
        <begin position="4"/>
        <end position="123"/>
    </location>
</feature>
<protein>
    <submittedName>
        <fullName evidence="2">Limonene-1,2-epoxide hydrolase family protein</fullName>
    </submittedName>
</protein>
<dbReference type="InterPro" id="IPR013100">
    <property type="entry name" value="LEH"/>
</dbReference>
<dbReference type="InterPro" id="IPR032710">
    <property type="entry name" value="NTF2-like_dom_sf"/>
</dbReference>
<proteinExistence type="predicted"/>
<gene>
    <name evidence="2" type="ORF">GCM10009550_62530</name>
</gene>
<evidence type="ECO:0000259" key="1">
    <source>
        <dbReference type="Pfam" id="PF07858"/>
    </source>
</evidence>